<feature type="transmembrane region" description="Helical" evidence="4">
    <location>
        <begin position="362"/>
        <end position="383"/>
    </location>
</feature>
<dbReference type="InterPro" id="IPR036259">
    <property type="entry name" value="MFS_trans_sf"/>
</dbReference>
<dbReference type="GO" id="GO:0022857">
    <property type="term" value="F:transmembrane transporter activity"/>
    <property type="evidence" value="ECO:0007669"/>
    <property type="project" value="InterPro"/>
</dbReference>
<feature type="transmembrane region" description="Helical" evidence="4">
    <location>
        <begin position="303"/>
        <end position="324"/>
    </location>
</feature>
<keyword evidence="5" id="KW-0808">Transferase</keyword>
<comment type="subcellular location">
    <subcellularLocation>
        <location evidence="1">Membrane</location>
        <topology evidence="1">Multi-pass membrane protein</topology>
    </subcellularLocation>
</comment>
<feature type="compositionally biased region" description="Basic residues" evidence="3">
    <location>
        <begin position="455"/>
        <end position="473"/>
    </location>
</feature>
<dbReference type="InterPro" id="IPR050327">
    <property type="entry name" value="Proton-linked_MCT"/>
</dbReference>
<feature type="compositionally biased region" description="Polar residues" evidence="3">
    <location>
        <begin position="13"/>
        <end position="26"/>
    </location>
</feature>
<dbReference type="EMBL" id="BJWK01000013">
    <property type="protein sequence ID" value="GEM11037.1"/>
    <property type="molecule type" value="Genomic_DNA"/>
</dbReference>
<feature type="compositionally biased region" description="Low complexity" evidence="3">
    <location>
        <begin position="1"/>
        <end position="12"/>
    </location>
</feature>
<feature type="transmembrane region" description="Helical" evidence="4">
    <location>
        <begin position="395"/>
        <end position="422"/>
    </location>
</feature>
<reference evidence="5 6" key="1">
    <citation type="submission" date="2019-07" db="EMBL/GenBank/DDBJ databases">
        <title>Rhodotorula toruloides NBRC10032 genome sequencing.</title>
        <authorList>
            <person name="Shida Y."/>
            <person name="Takaku H."/>
            <person name="Ogasawara W."/>
            <person name="Mori K."/>
        </authorList>
    </citation>
    <scope>NUCLEOTIDE SEQUENCE [LARGE SCALE GENOMIC DNA]</scope>
    <source>
        <strain evidence="5 6">NBRC10032</strain>
    </source>
</reference>
<gene>
    <name evidence="5" type="ORF">Rt10032_c13g5054</name>
</gene>
<feature type="compositionally biased region" description="Pro residues" evidence="3">
    <location>
        <begin position="649"/>
        <end position="658"/>
    </location>
</feature>
<dbReference type="Proteomes" id="UP000321518">
    <property type="component" value="Unassembled WGS sequence"/>
</dbReference>
<evidence type="ECO:0000256" key="3">
    <source>
        <dbReference type="SAM" id="MobiDB-lite"/>
    </source>
</evidence>
<feature type="transmembrane region" description="Helical" evidence="4">
    <location>
        <begin position="207"/>
        <end position="229"/>
    </location>
</feature>
<feature type="region of interest" description="Disordered" evidence="3">
    <location>
        <begin position="1"/>
        <end position="41"/>
    </location>
</feature>
<feature type="transmembrane region" description="Helical" evidence="4">
    <location>
        <begin position="86"/>
        <end position="107"/>
    </location>
</feature>
<comment type="caution">
    <text evidence="5">The sequence shown here is derived from an EMBL/GenBank/DDBJ whole genome shotgun (WGS) entry which is preliminary data.</text>
</comment>
<evidence type="ECO:0000256" key="1">
    <source>
        <dbReference type="ARBA" id="ARBA00004141"/>
    </source>
</evidence>
<name>A0A511KKY8_RHOTO</name>
<dbReference type="Gene3D" id="1.20.1250.20">
    <property type="entry name" value="MFS general substrate transporter like domains"/>
    <property type="match status" value="2"/>
</dbReference>
<dbReference type="InterPro" id="IPR011701">
    <property type="entry name" value="MFS"/>
</dbReference>
<comment type="similarity">
    <text evidence="2">Belongs to the major facilitator superfamily. Monocarboxylate porter (TC 2.A.1.13) family.</text>
</comment>
<keyword evidence="4" id="KW-1133">Transmembrane helix</keyword>
<dbReference type="Gene3D" id="3.40.50.11350">
    <property type="match status" value="1"/>
</dbReference>
<feature type="transmembrane region" description="Helical" evidence="4">
    <location>
        <begin position="266"/>
        <end position="291"/>
    </location>
</feature>
<evidence type="ECO:0000313" key="5">
    <source>
        <dbReference type="EMBL" id="GEM11037.1"/>
    </source>
</evidence>
<proteinExistence type="inferred from homology"/>
<keyword evidence="4" id="KW-0812">Transmembrane</keyword>
<evidence type="ECO:0000256" key="4">
    <source>
        <dbReference type="SAM" id="Phobius"/>
    </source>
</evidence>
<keyword evidence="5" id="KW-0328">Glycosyltransferase</keyword>
<feature type="region of interest" description="Disordered" evidence="3">
    <location>
        <begin position="454"/>
        <end position="551"/>
    </location>
</feature>
<evidence type="ECO:0000256" key="2">
    <source>
        <dbReference type="ARBA" id="ARBA00006727"/>
    </source>
</evidence>
<dbReference type="PANTHER" id="PTHR11360:SF305">
    <property type="entry name" value="MAJOR FACILITATOR SUPERFAMILY (MFS) PROFILE DOMAIN-CONTAINING PROTEIN"/>
    <property type="match status" value="1"/>
</dbReference>
<dbReference type="SUPFAM" id="SSF103473">
    <property type="entry name" value="MFS general substrate transporter"/>
    <property type="match status" value="1"/>
</dbReference>
<feature type="transmembrane region" description="Helical" evidence="4">
    <location>
        <begin position="54"/>
        <end position="74"/>
    </location>
</feature>
<dbReference type="GO" id="GO:0016020">
    <property type="term" value="C:membrane"/>
    <property type="evidence" value="ECO:0007669"/>
    <property type="project" value="UniProtKB-SubCell"/>
</dbReference>
<dbReference type="Pfam" id="PF07690">
    <property type="entry name" value="MFS_1"/>
    <property type="match status" value="2"/>
</dbReference>
<keyword evidence="4" id="KW-0472">Membrane</keyword>
<feature type="transmembrane region" description="Helical" evidence="4">
    <location>
        <begin position="434"/>
        <end position="451"/>
    </location>
</feature>
<feature type="compositionally biased region" description="Pro residues" evidence="3">
    <location>
        <begin position="619"/>
        <end position="628"/>
    </location>
</feature>
<organism evidence="5 6">
    <name type="scientific">Rhodotorula toruloides</name>
    <name type="common">Yeast</name>
    <name type="synonym">Rhodosporidium toruloides</name>
    <dbReference type="NCBI Taxonomy" id="5286"/>
    <lineage>
        <taxon>Eukaryota</taxon>
        <taxon>Fungi</taxon>
        <taxon>Dikarya</taxon>
        <taxon>Basidiomycota</taxon>
        <taxon>Pucciniomycotina</taxon>
        <taxon>Microbotryomycetes</taxon>
        <taxon>Sporidiobolales</taxon>
        <taxon>Sporidiobolaceae</taxon>
        <taxon>Rhodotorula</taxon>
    </lineage>
</organism>
<feature type="transmembrane region" description="Helical" evidence="4">
    <location>
        <begin position="150"/>
        <end position="172"/>
    </location>
</feature>
<dbReference type="AlphaFoldDB" id="A0A511KKY8"/>
<feature type="transmembrane region" description="Helical" evidence="4">
    <location>
        <begin position="119"/>
        <end position="144"/>
    </location>
</feature>
<dbReference type="OrthoDB" id="2020419at2759"/>
<dbReference type="GO" id="GO:0016757">
    <property type="term" value="F:glycosyltransferase activity"/>
    <property type="evidence" value="ECO:0007669"/>
    <property type="project" value="UniProtKB-KW"/>
</dbReference>
<feature type="region of interest" description="Disordered" evidence="3">
    <location>
        <begin position="619"/>
        <end position="638"/>
    </location>
</feature>
<sequence length="1128" mass="121575">MSSTSLELSTLENASNAPSHAASTHATDVGPDGQPPEGKEAFDSYPEWRAWKQLVGCFLLFFTSLGGVYSWGVFQGALVRAGLAPSSTLAFIGATLAAMQAIFAIPSARLVSAYGPRRIALLGTTLVGSGPILASFCTHSVAGLVVTEGFMYGIGQALLFCCGATLPSAYFLKSRNVATGFVYSGAGIGGAAFSLTTAQLLQRLNSLPWTFRTVGLIMTVINVPASLVLQGRAERWPLRLGRRRSEGETERKEKYLDWTMFRDPRFCLILAGTAIAVFPLFVPPFFLPLYGTSLSLSATTASYILAGFNLSSALGRVCFGLGADRLLGSLNSLINIWDRCTFEFSLTLFVTGSLTVRWANRIAFAVVNGFCAGGMFSLIPGTLSSVFGSRKLPVIFSFIITSYSFGYFLGAPIAGFLLQAYGGPDTGPEAYKPAIFYAGGVSVVATLLVAATTPPRRRPTGAHSHSHLHKRTSSKIVLLSPPTPPHGAPPGSSAPFRISPESPEKAGGGRYARSKLTPPPEEERDAGEGQQQPVWMREKGAKKTSGGQGWSRTKTALVASALVATVLVFRQGQTRGAETPWWDASGGDERETYGRANEFVASPIASSAIAADSVSFFPAPPDPPPPALPGAGNGRPRDRFRKVVVGKHPLPPPPPPAIPQDESEDAKTPTSDDPLRHNLEVTSATDPDTARKFLLVGWMGEQETKAQAHLYQLGLLALSLNRTLVLPSVKRSRFGTCYSNPFSLYYAADTFAHFNIPCVTSDEFWAWTDRQRSAPPAQVVSFVRGERVAVDSVAISPQKMCLAERNLDFSAFEGRAFFSPGNDWKSVQARERFGEQVVRDLLTQERLPVGEGAGTAERKSPAVLVVQYNLRYSFLTPSTITALSPFPFPEPAPYSYFPYSQHWTSLGHSIASSLSPFLAIHWRTETLAVDRLLPCGETLVRSIRAVKQRHPEIKTVYLATDYPLEVLRTPGKEKAATAHSGTMTKTLTPAHHAAMRQFLAALEGDELVEGRADGQGLRITTFMDEQRRVELPDGLAELVGKGGLEDVDGAIVGIVDKIVLMNAQLFYAGLPVAESSQRGCAKNSQFTTQVISARHDLLAASSRGESGLWSEVEHFALPGRAGKARIDT</sequence>
<accession>A0A511KKY8</accession>
<protein>
    <submittedName>
        <fullName evidence="5">GDP-fucose protein O-fucosyltransferase family protein</fullName>
    </submittedName>
</protein>
<feature type="transmembrane region" description="Helical" evidence="4">
    <location>
        <begin position="181"/>
        <end position="201"/>
    </location>
</feature>
<evidence type="ECO:0000313" key="6">
    <source>
        <dbReference type="Proteomes" id="UP000321518"/>
    </source>
</evidence>
<feature type="region of interest" description="Disordered" evidence="3">
    <location>
        <begin position="645"/>
        <end position="678"/>
    </location>
</feature>
<dbReference type="PANTHER" id="PTHR11360">
    <property type="entry name" value="MONOCARBOXYLATE TRANSPORTER"/>
    <property type="match status" value="1"/>
</dbReference>